<dbReference type="SUPFAM" id="SSF53474">
    <property type="entry name" value="alpha/beta-Hydrolases"/>
    <property type="match status" value="1"/>
</dbReference>
<protein>
    <recommendedName>
        <fullName evidence="10">GPI inositol-deacylase</fullName>
        <ecNumber evidence="10">3.1.-.-</ecNumber>
    </recommendedName>
</protein>
<evidence type="ECO:0000256" key="2">
    <source>
        <dbReference type="ARBA" id="ARBA00006931"/>
    </source>
</evidence>
<evidence type="ECO:0000256" key="1">
    <source>
        <dbReference type="ARBA" id="ARBA00004477"/>
    </source>
</evidence>
<keyword evidence="6 10" id="KW-0256">Endoplasmic reticulum</keyword>
<dbReference type="Gene3D" id="3.40.50.1820">
    <property type="entry name" value="alpha/beta hydrolase"/>
    <property type="match status" value="1"/>
</dbReference>
<evidence type="ECO:0000256" key="5">
    <source>
        <dbReference type="ARBA" id="ARBA00022801"/>
    </source>
</evidence>
<reference evidence="15" key="1">
    <citation type="submission" date="2022-01" db="EMBL/GenBank/DDBJ databases">
        <title>Comparative genomics reveals a dynamic genome evolution in the ectomycorrhizal milk-cap (Lactarius) mushrooms.</title>
        <authorList>
            <consortium name="DOE Joint Genome Institute"/>
            <person name="Lebreton A."/>
            <person name="Tang N."/>
            <person name="Kuo A."/>
            <person name="LaButti K."/>
            <person name="Drula E."/>
            <person name="Barry K."/>
            <person name="Clum A."/>
            <person name="Lipzen A."/>
            <person name="Mousain D."/>
            <person name="Ng V."/>
            <person name="Wang R."/>
            <person name="Wang X."/>
            <person name="Dai Y."/>
            <person name="Henrissat B."/>
            <person name="Grigoriev I.V."/>
            <person name="Guerin-Laguette A."/>
            <person name="Yu F."/>
            <person name="Martin F.M."/>
        </authorList>
    </citation>
    <scope>NUCLEOTIDE SEQUENCE</scope>
    <source>
        <strain evidence="15">QP</strain>
    </source>
</reference>
<evidence type="ECO:0000256" key="10">
    <source>
        <dbReference type="RuleBase" id="RU365011"/>
    </source>
</evidence>
<dbReference type="Pfam" id="PF25140">
    <property type="entry name" value="PGAP1_TMD"/>
    <property type="match status" value="1"/>
</dbReference>
<dbReference type="InterPro" id="IPR039529">
    <property type="entry name" value="PGAP1/BST1"/>
</dbReference>
<comment type="caution">
    <text evidence="10">Lacks conserved residue(s) required for the propagation of feature annotation.</text>
</comment>
<keyword evidence="9 10" id="KW-0472">Membrane</keyword>
<feature type="domain" description="GPI inositol-deacylase PGAP1-like alpha/beta" evidence="13">
    <location>
        <begin position="78"/>
        <end position="293"/>
    </location>
</feature>
<dbReference type="Pfam" id="PF07819">
    <property type="entry name" value="PGAP1"/>
    <property type="match status" value="1"/>
</dbReference>
<comment type="function">
    <text evidence="10">Involved in inositol deacylation of GPI-anchored proteins which plays important roles in the quality control and ER-associated degradation of GPI-anchored proteins.</text>
</comment>
<accession>A0AAD4LID2</accession>
<dbReference type="GO" id="GO:0050185">
    <property type="term" value="F:phosphatidylinositol deacylase activity"/>
    <property type="evidence" value="ECO:0007669"/>
    <property type="project" value="TreeGrafter"/>
</dbReference>
<dbReference type="InterPro" id="IPR012908">
    <property type="entry name" value="PGAP1-ab_dom-like"/>
</dbReference>
<dbReference type="AlphaFoldDB" id="A0AAD4LID2"/>
<evidence type="ECO:0000256" key="8">
    <source>
        <dbReference type="ARBA" id="ARBA00022989"/>
    </source>
</evidence>
<evidence type="ECO:0000259" key="13">
    <source>
        <dbReference type="Pfam" id="PF07819"/>
    </source>
</evidence>
<proteinExistence type="inferred from homology"/>
<dbReference type="GO" id="GO:0006505">
    <property type="term" value="P:GPI anchor metabolic process"/>
    <property type="evidence" value="ECO:0007669"/>
    <property type="project" value="TreeGrafter"/>
</dbReference>
<feature type="region of interest" description="Disordered" evidence="11">
    <location>
        <begin position="771"/>
        <end position="794"/>
    </location>
</feature>
<dbReference type="PANTHER" id="PTHR15495">
    <property type="entry name" value="NEGATIVE REGULATOR OF VESICLE FORMATION-RELATED"/>
    <property type="match status" value="1"/>
</dbReference>
<keyword evidence="7 10" id="KW-0653">Protein transport</keyword>
<dbReference type="PANTHER" id="PTHR15495:SF7">
    <property type="entry name" value="GPI INOSITOL-DEACYLASE"/>
    <property type="match status" value="1"/>
</dbReference>
<evidence type="ECO:0000256" key="11">
    <source>
        <dbReference type="SAM" id="MobiDB-lite"/>
    </source>
</evidence>
<evidence type="ECO:0000259" key="14">
    <source>
        <dbReference type="Pfam" id="PF25140"/>
    </source>
</evidence>
<feature type="domain" description="GPI inositol-deacylase transmembrane" evidence="14">
    <location>
        <begin position="670"/>
        <end position="907"/>
    </location>
</feature>
<dbReference type="InterPro" id="IPR029058">
    <property type="entry name" value="AB_hydrolase_fold"/>
</dbReference>
<dbReference type="GO" id="GO:0015031">
    <property type="term" value="P:protein transport"/>
    <property type="evidence" value="ECO:0007669"/>
    <property type="project" value="UniProtKB-KW"/>
</dbReference>
<keyword evidence="4 10" id="KW-0812">Transmembrane</keyword>
<comment type="similarity">
    <text evidence="2 10">Belongs to the GPI inositol-deacylase family.</text>
</comment>
<gene>
    <name evidence="15" type="ORF">EDB92DRAFT_1855820</name>
</gene>
<dbReference type="EMBL" id="JAKELL010000020">
    <property type="protein sequence ID" value="KAH8992947.1"/>
    <property type="molecule type" value="Genomic_DNA"/>
</dbReference>
<evidence type="ECO:0000313" key="15">
    <source>
        <dbReference type="EMBL" id="KAH8992947.1"/>
    </source>
</evidence>
<dbReference type="GO" id="GO:0006888">
    <property type="term" value="P:endoplasmic reticulum to Golgi vesicle-mediated transport"/>
    <property type="evidence" value="ECO:0007669"/>
    <property type="project" value="TreeGrafter"/>
</dbReference>
<evidence type="ECO:0000256" key="3">
    <source>
        <dbReference type="ARBA" id="ARBA00022448"/>
    </source>
</evidence>
<dbReference type="EC" id="3.1.-.-" evidence="10"/>
<keyword evidence="3 10" id="KW-0813">Transport</keyword>
<keyword evidence="12" id="KW-0732">Signal</keyword>
<name>A0AAD4LID2_9AGAM</name>
<feature type="transmembrane region" description="Helical" evidence="10">
    <location>
        <begin position="610"/>
        <end position="627"/>
    </location>
</feature>
<feature type="chain" id="PRO_5042164564" description="GPI inositol-deacylase" evidence="12">
    <location>
        <begin position="23"/>
        <end position="944"/>
    </location>
</feature>
<evidence type="ECO:0000256" key="4">
    <source>
        <dbReference type="ARBA" id="ARBA00022692"/>
    </source>
</evidence>
<comment type="subcellular location">
    <subcellularLocation>
        <location evidence="1">Endoplasmic reticulum membrane</location>
        <topology evidence="1">Multi-pass membrane protein</topology>
    </subcellularLocation>
</comment>
<dbReference type="Proteomes" id="UP001201163">
    <property type="component" value="Unassembled WGS sequence"/>
</dbReference>
<feature type="transmembrane region" description="Helical" evidence="10">
    <location>
        <begin position="733"/>
        <end position="751"/>
    </location>
</feature>
<keyword evidence="5 10" id="KW-0378">Hydrolase</keyword>
<feature type="transmembrane region" description="Helical" evidence="10">
    <location>
        <begin position="648"/>
        <end position="669"/>
    </location>
</feature>
<evidence type="ECO:0000313" key="16">
    <source>
        <dbReference type="Proteomes" id="UP001201163"/>
    </source>
</evidence>
<evidence type="ECO:0000256" key="9">
    <source>
        <dbReference type="ARBA" id="ARBA00023136"/>
    </source>
</evidence>
<feature type="compositionally biased region" description="Pro residues" evidence="11">
    <location>
        <begin position="771"/>
        <end position="786"/>
    </location>
</feature>
<feature type="transmembrane region" description="Helical" evidence="10">
    <location>
        <begin position="689"/>
        <end position="712"/>
    </location>
</feature>
<keyword evidence="8 10" id="KW-1133">Transmembrane helix</keyword>
<dbReference type="InterPro" id="IPR056824">
    <property type="entry name" value="PGAP1_TMD"/>
</dbReference>
<evidence type="ECO:0000256" key="12">
    <source>
        <dbReference type="SAM" id="SignalP"/>
    </source>
</evidence>
<feature type="transmembrane region" description="Helical" evidence="10">
    <location>
        <begin position="803"/>
        <end position="822"/>
    </location>
</feature>
<evidence type="ECO:0000256" key="7">
    <source>
        <dbReference type="ARBA" id="ARBA00022927"/>
    </source>
</evidence>
<keyword evidence="16" id="KW-1185">Reference proteome</keyword>
<evidence type="ECO:0000256" key="6">
    <source>
        <dbReference type="ARBA" id="ARBA00022824"/>
    </source>
</evidence>
<organism evidence="15 16">
    <name type="scientific">Lactarius akahatsu</name>
    <dbReference type="NCBI Taxonomy" id="416441"/>
    <lineage>
        <taxon>Eukaryota</taxon>
        <taxon>Fungi</taxon>
        <taxon>Dikarya</taxon>
        <taxon>Basidiomycota</taxon>
        <taxon>Agaricomycotina</taxon>
        <taxon>Agaricomycetes</taxon>
        <taxon>Russulales</taxon>
        <taxon>Russulaceae</taxon>
        <taxon>Lactarius</taxon>
    </lineage>
</organism>
<dbReference type="GO" id="GO:0005789">
    <property type="term" value="C:endoplasmic reticulum membrane"/>
    <property type="evidence" value="ECO:0007669"/>
    <property type="project" value="UniProtKB-SubCell"/>
</dbReference>
<sequence>MARKSSIFVALFSIASVGLVYRAASDSATTLSPQGCRMSYMSPSYLVQSHFDTSWTPLAKRYSLLLYREVGWEDNQSRGVPVLFIPGNAGSAHQIRSIASSAARQYYASPYTPSPEITSRAIQPLDFFAVDYNEDLSAFHGPTLDLETAYASSAISYILSLYPPGTPIVVMGHSMGGVVATSILPSPNISAVITMSTPHQLPPARFDRRIAAIYNSNRAALATANTPILSLCGGAADLMVPSESCILPEAVDVGVYRRTVFSSALEGCWTGVGHQVVVWCHQVRWRVARAALELGAVSTPAERGAILDRWLRDGRSPPPALGYPTPLHLNQANYTVLPPGPVVLRALREPGAVHLAPVPETGSPTKFVAYVSEGSVLSMGPYHASSLSVSFHLCLSKTDDASPSACEELHPSSLKLIPNPSPEKPFPVPHEGVDESDGVVVFEAILPGRKDGEHRWVAIAYSANEERGWILGDFVEEPMVMKFSVHDLLHKGVTVPVNPNKVHSDIRLPSLLSNALVVYRVGATYASDQGCDNPLLTPLLEHTPPSEAHFYPLTHARPLLLHTHSGAPFTSHPHTRGLNLTLYASPDCKVASLHLRVDWRSSLGRAGARYWTAVPGWAVGVVAWMLFSALGEYERGAPMPSVSDSLSVFTRATLPRLLGATLAISLLPLPRDYVLGNGGEIVFAPLAPLVLLIATGLVTVSWWVLCITMWPIRKAGRVLARRKADAGITRNTVLSMLLVLLLVALIVPWQVAFLGCWSIHLVTCATHVPAPPGDAPTPPPARSPSPPDRRPALRHPPHDAEHALLLLTWLLPLAAPVLAVWARTLATAGLGAASAADHGVWSVAPYLVLVDFASWTRDALFQRDRVEFVSARWGLLPPAVVAFLRGARHTYEVFDWVWGAVAVLVVLRVGPRYWGVSSWSSVLGSRAQSPTERTLVFKTNRISS</sequence>
<feature type="signal peptide" evidence="12">
    <location>
        <begin position="1"/>
        <end position="22"/>
    </location>
</feature>
<comment type="caution">
    <text evidence="15">The sequence shown here is derived from an EMBL/GenBank/DDBJ whole genome shotgun (WGS) entry which is preliminary data.</text>
</comment>